<dbReference type="Pfam" id="PF14392">
    <property type="entry name" value="zf-CCHC_4"/>
    <property type="match status" value="1"/>
</dbReference>
<gene>
    <name evidence="3" type="ORF">FSB_LOCUS1213</name>
</gene>
<dbReference type="InterPro" id="IPR012337">
    <property type="entry name" value="RNaseH-like_sf"/>
</dbReference>
<dbReference type="InterPro" id="IPR025558">
    <property type="entry name" value="DUF4283"/>
</dbReference>
<protein>
    <recommendedName>
        <fullName evidence="2">Reverse transcriptase domain-containing protein</fullName>
    </recommendedName>
</protein>
<reference evidence="3" key="1">
    <citation type="submission" date="2018-02" db="EMBL/GenBank/DDBJ databases">
        <authorList>
            <person name="Cohen D.B."/>
            <person name="Kent A.D."/>
        </authorList>
    </citation>
    <scope>NUCLEOTIDE SEQUENCE</scope>
</reference>
<dbReference type="PANTHER" id="PTHR33116">
    <property type="entry name" value="REVERSE TRANSCRIPTASE ZINC-BINDING DOMAIN-CONTAINING PROTEIN-RELATED-RELATED"/>
    <property type="match status" value="1"/>
</dbReference>
<dbReference type="InterPro" id="IPR036397">
    <property type="entry name" value="RNaseH_sf"/>
</dbReference>
<dbReference type="CDD" id="cd01650">
    <property type="entry name" value="RT_nLTR_like"/>
    <property type="match status" value="1"/>
</dbReference>
<dbReference type="InterPro" id="IPR025836">
    <property type="entry name" value="Zn_knuckle_CX2CX4HX4C"/>
</dbReference>
<dbReference type="InterPro" id="IPR044730">
    <property type="entry name" value="RNase_H-like_dom_plant"/>
</dbReference>
<dbReference type="Pfam" id="PF13966">
    <property type="entry name" value="zf-RVT"/>
    <property type="match status" value="1"/>
</dbReference>
<feature type="region of interest" description="Disordered" evidence="1">
    <location>
        <begin position="335"/>
        <end position="387"/>
    </location>
</feature>
<dbReference type="Pfam" id="PF14111">
    <property type="entry name" value="DUF4283"/>
    <property type="match status" value="1"/>
</dbReference>
<dbReference type="InterPro" id="IPR026960">
    <property type="entry name" value="RVT-Znf"/>
</dbReference>
<dbReference type="InterPro" id="IPR000477">
    <property type="entry name" value="RT_dom"/>
</dbReference>
<sequence>MEDLNGMWQRLSLSETEEDRFILEPTKQSVSHILVAKFFTRRVINVEAVTRTFRPLWRSEKGFSARDMGDNIMLFEFEDEADLKRVLMVEPWSYDKSLVAFHLLLEDVELETVVFENAVFWVQIHNLPVLSLKKEVAVSLGRSIGEVLSTTESDEEMGGGRVMRIRVKVNINKPLCRGRKIVLANGKDSWAAFRYERLPNFCYWCGMLTHGEKDCALWLRNHTHLRQEDQTYGAWLRAPGNRLYRKVEVHVAGRAQNDGTVKASREVTEEVVDDPPASAAPVNASVRQEEKNPGSTPDLGKSERESFEEQLKEIDKEMGFLNENLGELKVQENISFPGDTASKNPITPDPLDPSTRNGAGLPFKDISNAIPNPTTTPGKSTKVGMGSWKNPAGTNELLKLELSWAWEPMYSSRTYPVGAGTPEAWRLTFFYGAPETHRRIETWNLLRRLNQQFLLPWCCIGFRGSPFTWCNNRDLPATTWAAWGSAVPGSAMFKVAEKLKTCKKHLGDWSRRSFGSVTRQLREKTQELAKAEEEAIKGGSLDRIRKLKDEVNFLLEREERLWRQRSRVMWLSEAREVELALKQMAPLKAPSPDGMPPLFFQKYWKVVGPEVTQGREGAMAMKLDMSKAYDRVEWSFLETIMRKMGFHPKWVSLIMNCISTVSYSILVNGEPHGFLKPSRGIRQGDSISPYLFLLCAEGLHYLISNAKDRGSLQGISLCRNGPKITHLFFADDCLLFSKATLRDCAIIQGILTTYENASGQQVNRDKTAIFFSKAAPMTTQNAIKDSLGVPIIRQYEKYLGLPSLVGRHRVASFSHIKERVWSKIKGWKGRILSQAGREIMIKAVAQAVPTYAMSCFKLPVQLCQEIEAMIQKFWWSQGQDQNKICWVKWKSLCHPKGVGGMGFRELRKFNDALLGKQVWRLLKNTSSLFHRVFKAKFFPNGTLLDAKTNRRGSYAWQSILKARDNILKGAAWRVRDGKTIKIWRDKWLLEDHHQKIVFPGPAVLAESTVSQLFIPNVQRWDENLIDKLFQPYDAAAIKCIPLSNQVTKDVLIWRGTKSGVYSVRSGYRFLLEEELKNLPSSSSPSQMNQVWRAVWSLQVPRKIQMFTWRALKDSLPSKLNLWKRKVVQDPICELCSAQTEDLVHAFWDCPSIHSAWAKEDWLSSICEDRATDFFDLWTRVAGLSSPNMEVFSTMCWVIWQRRNKLRLNKPAEKAENVGIFARGYLEEFSQSQNHFSTVPRQPPHPVVRWQRPSQCCFKVNYDGAIFKNSDEAGLGIVIRDMTGQAIATLSQKIKYPQSVEAMEALAARRAVQFTIELGLREAEFEGDSTIITEALIRGSYNQAAFGPIIEDARCLTRMMHIIFFSHVKRSGNIVAHTLARRAQFCSIPVIRMGNVPSELESLLQQDSSF</sequence>
<dbReference type="CDD" id="cd06222">
    <property type="entry name" value="RNase_H_like"/>
    <property type="match status" value="1"/>
</dbReference>
<dbReference type="Gene3D" id="3.30.420.10">
    <property type="entry name" value="Ribonuclease H-like superfamily/Ribonuclease H"/>
    <property type="match status" value="1"/>
</dbReference>
<organism evidence="3">
    <name type="scientific">Fagus sylvatica</name>
    <name type="common">Beechnut</name>
    <dbReference type="NCBI Taxonomy" id="28930"/>
    <lineage>
        <taxon>Eukaryota</taxon>
        <taxon>Viridiplantae</taxon>
        <taxon>Streptophyta</taxon>
        <taxon>Embryophyta</taxon>
        <taxon>Tracheophyta</taxon>
        <taxon>Spermatophyta</taxon>
        <taxon>Magnoliopsida</taxon>
        <taxon>eudicotyledons</taxon>
        <taxon>Gunneridae</taxon>
        <taxon>Pentapetalae</taxon>
        <taxon>rosids</taxon>
        <taxon>fabids</taxon>
        <taxon>Fagales</taxon>
        <taxon>Fagaceae</taxon>
        <taxon>Fagus</taxon>
    </lineage>
</organism>
<evidence type="ECO:0000256" key="1">
    <source>
        <dbReference type="SAM" id="MobiDB-lite"/>
    </source>
</evidence>
<evidence type="ECO:0000259" key="2">
    <source>
        <dbReference type="PROSITE" id="PS50878"/>
    </source>
</evidence>
<proteinExistence type="predicted"/>
<accession>A0A2N9EF97</accession>
<feature type="compositionally biased region" description="Low complexity" evidence="1">
    <location>
        <begin position="274"/>
        <end position="286"/>
    </location>
</feature>
<evidence type="ECO:0000313" key="3">
    <source>
        <dbReference type="EMBL" id="SPC73331.1"/>
    </source>
</evidence>
<name>A0A2N9EF97_FAGSY</name>
<feature type="domain" description="Reverse transcriptase" evidence="2">
    <location>
        <begin position="517"/>
        <end position="803"/>
    </location>
</feature>
<feature type="region of interest" description="Disordered" evidence="1">
    <location>
        <begin position="259"/>
        <end position="308"/>
    </location>
</feature>
<dbReference type="Pfam" id="PF13456">
    <property type="entry name" value="RVT_3"/>
    <property type="match status" value="1"/>
</dbReference>
<dbReference type="EMBL" id="OIVN01000051">
    <property type="protein sequence ID" value="SPC73331.1"/>
    <property type="molecule type" value="Genomic_DNA"/>
</dbReference>
<feature type="compositionally biased region" description="Polar residues" evidence="1">
    <location>
        <begin position="369"/>
        <end position="379"/>
    </location>
</feature>
<dbReference type="GO" id="GO:0003676">
    <property type="term" value="F:nucleic acid binding"/>
    <property type="evidence" value="ECO:0007669"/>
    <property type="project" value="InterPro"/>
</dbReference>
<dbReference type="Pfam" id="PF00078">
    <property type="entry name" value="RVT_1"/>
    <property type="match status" value="1"/>
</dbReference>
<dbReference type="GO" id="GO:0004523">
    <property type="term" value="F:RNA-DNA hybrid ribonuclease activity"/>
    <property type="evidence" value="ECO:0007669"/>
    <property type="project" value="InterPro"/>
</dbReference>
<dbReference type="InterPro" id="IPR002156">
    <property type="entry name" value="RNaseH_domain"/>
</dbReference>
<dbReference type="PANTHER" id="PTHR33116:SF86">
    <property type="entry name" value="REVERSE TRANSCRIPTASE DOMAIN-CONTAINING PROTEIN"/>
    <property type="match status" value="1"/>
</dbReference>
<dbReference type="SUPFAM" id="SSF53098">
    <property type="entry name" value="Ribonuclease H-like"/>
    <property type="match status" value="1"/>
</dbReference>
<dbReference type="PROSITE" id="PS50878">
    <property type="entry name" value="RT_POL"/>
    <property type="match status" value="1"/>
</dbReference>